<dbReference type="AlphaFoldDB" id="A0A9D4EZ02"/>
<dbReference type="EMBL" id="JAIWYP010000008">
    <property type="protein sequence ID" value="KAH3786585.1"/>
    <property type="molecule type" value="Genomic_DNA"/>
</dbReference>
<dbReference type="Proteomes" id="UP000828390">
    <property type="component" value="Unassembled WGS sequence"/>
</dbReference>
<proteinExistence type="predicted"/>
<keyword evidence="2" id="KW-1185">Reference proteome</keyword>
<reference evidence="1" key="1">
    <citation type="journal article" date="2019" name="bioRxiv">
        <title>The Genome of the Zebra Mussel, Dreissena polymorpha: A Resource for Invasive Species Research.</title>
        <authorList>
            <person name="McCartney M.A."/>
            <person name="Auch B."/>
            <person name="Kono T."/>
            <person name="Mallez S."/>
            <person name="Zhang Y."/>
            <person name="Obille A."/>
            <person name="Becker A."/>
            <person name="Abrahante J.E."/>
            <person name="Garbe J."/>
            <person name="Badalamenti J.P."/>
            <person name="Herman A."/>
            <person name="Mangelson H."/>
            <person name="Liachko I."/>
            <person name="Sullivan S."/>
            <person name="Sone E.D."/>
            <person name="Koren S."/>
            <person name="Silverstein K.A.T."/>
            <person name="Beckman K.B."/>
            <person name="Gohl D.M."/>
        </authorList>
    </citation>
    <scope>NUCLEOTIDE SEQUENCE</scope>
    <source>
        <strain evidence="1">Duluth1</strain>
        <tissue evidence="1">Whole animal</tissue>
    </source>
</reference>
<evidence type="ECO:0000313" key="2">
    <source>
        <dbReference type="Proteomes" id="UP000828390"/>
    </source>
</evidence>
<comment type="caution">
    <text evidence="1">The sequence shown here is derived from an EMBL/GenBank/DDBJ whole genome shotgun (WGS) entry which is preliminary data.</text>
</comment>
<sequence length="101" mass="11692">MNNIFFRWKRAREAQSGTDIPGVKARKCCALMCTTFFTIKEVEEMREEYWTVDQADQRKYLKRAIRDARGSYSLHGRGACEEALLCHHQSLSSWLETANGS</sequence>
<accession>A0A9D4EZ02</accession>
<organism evidence="1 2">
    <name type="scientific">Dreissena polymorpha</name>
    <name type="common">Zebra mussel</name>
    <name type="synonym">Mytilus polymorpha</name>
    <dbReference type="NCBI Taxonomy" id="45954"/>
    <lineage>
        <taxon>Eukaryota</taxon>
        <taxon>Metazoa</taxon>
        <taxon>Spiralia</taxon>
        <taxon>Lophotrochozoa</taxon>
        <taxon>Mollusca</taxon>
        <taxon>Bivalvia</taxon>
        <taxon>Autobranchia</taxon>
        <taxon>Heteroconchia</taxon>
        <taxon>Euheterodonta</taxon>
        <taxon>Imparidentia</taxon>
        <taxon>Neoheterodontei</taxon>
        <taxon>Myida</taxon>
        <taxon>Dreissenoidea</taxon>
        <taxon>Dreissenidae</taxon>
        <taxon>Dreissena</taxon>
    </lineage>
</organism>
<evidence type="ECO:0000313" key="1">
    <source>
        <dbReference type="EMBL" id="KAH3786585.1"/>
    </source>
</evidence>
<name>A0A9D4EZ02_DREPO</name>
<reference evidence="1" key="2">
    <citation type="submission" date="2020-11" db="EMBL/GenBank/DDBJ databases">
        <authorList>
            <person name="McCartney M.A."/>
            <person name="Auch B."/>
            <person name="Kono T."/>
            <person name="Mallez S."/>
            <person name="Becker A."/>
            <person name="Gohl D.M."/>
            <person name="Silverstein K.A.T."/>
            <person name="Koren S."/>
            <person name="Bechman K.B."/>
            <person name="Herman A."/>
            <person name="Abrahante J.E."/>
            <person name="Garbe J."/>
        </authorList>
    </citation>
    <scope>NUCLEOTIDE SEQUENCE</scope>
    <source>
        <strain evidence="1">Duluth1</strain>
        <tissue evidence="1">Whole animal</tissue>
    </source>
</reference>
<gene>
    <name evidence="1" type="ORF">DPMN_164692</name>
</gene>
<protein>
    <submittedName>
        <fullName evidence="1">Uncharacterized protein</fullName>
    </submittedName>
</protein>